<protein>
    <recommendedName>
        <fullName evidence="3">Methylmalonic aciduria and homocystinuria type D protein</fullName>
    </recommendedName>
</protein>
<comment type="caution">
    <text evidence="1">The sequence shown here is derived from an EMBL/GenBank/DDBJ whole genome shotgun (WGS) entry which is preliminary data.</text>
</comment>
<dbReference type="OrthoDB" id="10263782at2759"/>
<accession>A0A2T9ZJV5</accession>
<organism evidence="1 2">
    <name type="scientific">Smittium megazygosporum</name>
    <dbReference type="NCBI Taxonomy" id="133381"/>
    <lineage>
        <taxon>Eukaryota</taxon>
        <taxon>Fungi</taxon>
        <taxon>Fungi incertae sedis</taxon>
        <taxon>Zoopagomycota</taxon>
        <taxon>Kickxellomycotina</taxon>
        <taxon>Harpellomycetes</taxon>
        <taxon>Harpellales</taxon>
        <taxon>Legeriomycetaceae</taxon>
        <taxon>Smittium</taxon>
    </lineage>
</organism>
<dbReference type="AlphaFoldDB" id="A0A2T9ZJV5"/>
<evidence type="ECO:0008006" key="3">
    <source>
        <dbReference type="Google" id="ProtNLM"/>
    </source>
</evidence>
<dbReference type="GO" id="GO:0009235">
    <property type="term" value="P:cobalamin metabolic process"/>
    <property type="evidence" value="ECO:0007669"/>
    <property type="project" value="InterPro"/>
</dbReference>
<reference evidence="1 2" key="1">
    <citation type="journal article" date="2018" name="MBio">
        <title>Comparative Genomics Reveals the Core Gene Toolbox for the Fungus-Insect Symbiosis.</title>
        <authorList>
            <person name="Wang Y."/>
            <person name="Stata M."/>
            <person name="Wang W."/>
            <person name="Stajich J.E."/>
            <person name="White M.M."/>
            <person name="Moncalvo J.M."/>
        </authorList>
    </citation>
    <scope>NUCLEOTIDE SEQUENCE [LARGE SCALE GENOMIC DNA]</scope>
    <source>
        <strain evidence="1 2">SC-DP-2</strain>
    </source>
</reference>
<dbReference type="PANTHER" id="PTHR13192:SF3">
    <property type="entry name" value="COBALAMIN TRAFFICKING PROTEIN CBLD"/>
    <property type="match status" value="1"/>
</dbReference>
<evidence type="ECO:0000313" key="2">
    <source>
        <dbReference type="Proteomes" id="UP000245609"/>
    </source>
</evidence>
<keyword evidence="2" id="KW-1185">Reference proteome</keyword>
<name>A0A2T9ZJV5_9FUNG</name>
<dbReference type="PANTHER" id="PTHR13192">
    <property type="entry name" value="MY011 PROTEIN"/>
    <property type="match status" value="1"/>
</dbReference>
<dbReference type="EMBL" id="MBFS01000067">
    <property type="protein sequence ID" value="PVV04879.1"/>
    <property type="molecule type" value="Genomic_DNA"/>
</dbReference>
<sequence length="188" mass="21094">MSTLNASLPSLKFGPQVDVFPAVSTSLESNPFEYSIHSCPKQFHFELKLIFPSLTKSNLQNLFIIPTFQKTKNPLIAYSKENDIERDVLLESFYSWGRQFVSRLADLGYWADIVCPASGLPVFSSSGSTIYPEVECCKKLLRYQTYNIGACNIICHPSWDVYNYPASAFVSAPLSIITQVIDEMKANA</sequence>
<gene>
    <name evidence="1" type="ORF">BB560_000589</name>
</gene>
<evidence type="ECO:0000313" key="1">
    <source>
        <dbReference type="EMBL" id="PVV04879.1"/>
    </source>
</evidence>
<dbReference type="STRING" id="133381.A0A2T9ZJV5"/>
<dbReference type="Proteomes" id="UP000245609">
    <property type="component" value="Unassembled WGS sequence"/>
</dbReference>
<dbReference type="InterPro" id="IPR019362">
    <property type="entry name" value="MMADHC"/>
</dbReference>
<proteinExistence type="predicted"/>
<dbReference type="Pfam" id="PF10229">
    <property type="entry name" value="MMADHC"/>
    <property type="match status" value="1"/>
</dbReference>